<feature type="compositionally biased region" description="Basic and acidic residues" evidence="1">
    <location>
        <begin position="81"/>
        <end position="96"/>
    </location>
</feature>
<dbReference type="KEGG" id="sfy:GFH48_11880"/>
<evidence type="ECO:0000256" key="1">
    <source>
        <dbReference type="SAM" id="MobiDB-lite"/>
    </source>
</evidence>
<gene>
    <name evidence="2" type="ORF">GFH48_11880</name>
</gene>
<keyword evidence="3" id="KW-1185">Reference proteome</keyword>
<feature type="compositionally biased region" description="Low complexity" evidence="1">
    <location>
        <begin position="97"/>
        <end position="110"/>
    </location>
</feature>
<dbReference type="AlphaFoldDB" id="A0A5Q0LA04"/>
<evidence type="ECO:0008006" key="4">
    <source>
        <dbReference type="Google" id="ProtNLM"/>
    </source>
</evidence>
<accession>A0A5Q0LA04</accession>
<proteinExistence type="predicted"/>
<evidence type="ECO:0000313" key="2">
    <source>
        <dbReference type="EMBL" id="QFZ73855.1"/>
    </source>
</evidence>
<reference evidence="2 3" key="1">
    <citation type="submission" date="2019-10" db="EMBL/GenBank/DDBJ databases">
        <title>A novel species.</title>
        <authorList>
            <person name="Gao J."/>
        </authorList>
    </citation>
    <scope>NUCLEOTIDE SEQUENCE [LARGE SCALE GENOMIC DNA]</scope>
    <source>
        <strain evidence="2 3">QMT-28</strain>
    </source>
</reference>
<protein>
    <recommendedName>
        <fullName evidence="4">Gliding motility protein</fullName>
    </recommendedName>
</protein>
<feature type="region of interest" description="Disordered" evidence="1">
    <location>
        <begin position="1"/>
        <end position="135"/>
    </location>
</feature>
<organism evidence="2 3">
    <name type="scientific">Streptomyces fagopyri</name>
    <dbReference type="NCBI Taxonomy" id="2662397"/>
    <lineage>
        <taxon>Bacteria</taxon>
        <taxon>Bacillati</taxon>
        <taxon>Actinomycetota</taxon>
        <taxon>Actinomycetes</taxon>
        <taxon>Kitasatosporales</taxon>
        <taxon>Streptomycetaceae</taxon>
        <taxon>Streptomyces</taxon>
    </lineage>
</organism>
<sequence>MGVFARLLRRPKAAEEASPAEVPAGERTAGTGAGSDAGVTKSDVAVASATTDTDGGVAESADRAEEVERAEGPKGSSVSENGERTDESDGNDREVEVAVAATGAAGAASSDDVEIPQQQTAEKAADNGAGESARK</sequence>
<evidence type="ECO:0000313" key="3">
    <source>
        <dbReference type="Proteomes" id="UP000326179"/>
    </source>
</evidence>
<dbReference type="EMBL" id="CP045643">
    <property type="protein sequence ID" value="QFZ73855.1"/>
    <property type="molecule type" value="Genomic_DNA"/>
</dbReference>
<dbReference type="Proteomes" id="UP000326179">
    <property type="component" value="Chromosome"/>
</dbReference>
<name>A0A5Q0LA04_9ACTN</name>
<feature type="compositionally biased region" description="Basic and acidic residues" evidence="1">
    <location>
        <begin position="60"/>
        <end position="72"/>
    </location>
</feature>